<reference evidence="1 2" key="1">
    <citation type="submission" date="2015-09" db="EMBL/GenBank/DDBJ databases">
        <title>Atta colombica WGS genome.</title>
        <authorList>
            <person name="Nygaard S."/>
            <person name="Hu H."/>
            <person name="Boomsma J."/>
            <person name="Zhang G."/>
        </authorList>
    </citation>
    <scope>NUCLEOTIDE SEQUENCE [LARGE SCALE GENOMIC DNA]</scope>
    <source>
        <strain evidence="1">Treedump-2</strain>
        <tissue evidence="1">Whole body</tissue>
    </source>
</reference>
<dbReference type="Proteomes" id="UP000078540">
    <property type="component" value="Unassembled WGS sequence"/>
</dbReference>
<gene>
    <name evidence="1" type="ORF">ALC53_12793</name>
</gene>
<evidence type="ECO:0000313" key="1">
    <source>
        <dbReference type="EMBL" id="KYM76902.1"/>
    </source>
</evidence>
<protein>
    <submittedName>
        <fullName evidence="1">Uncharacterized protein</fullName>
    </submittedName>
</protein>
<feature type="non-terminal residue" evidence="1">
    <location>
        <position position="1"/>
    </location>
</feature>
<name>A0A195AXY3_9HYME</name>
<sequence length="195" mass="23055">FIEPRRFLEDIGNIVLEGVQDTIERHDCIKVNTIFNGEFATDDKRVNKSINIKNYEFFQTSNLHVLAVSTNGRCARSNKTHKMPQNLIYIIKNYIKIFYNKKSSLTKIINYTFFFRCLHYFSSNVKLEIHAIDCEKLNDCVIRLPSEDNKSLVELRQLHQEGTFIVYADLEYILEKTERDIEMSSYMYRIIGYLV</sequence>
<keyword evidence="2" id="KW-1185">Reference proteome</keyword>
<organism evidence="1 2">
    <name type="scientific">Atta colombica</name>
    <dbReference type="NCBI Taxonomy" id="520822"/>
    <lineage>
        <taxon>Eukaryota</taxon>
        <taxon>Metazoa</taxon>
        <taxon>Ecdysozoa</taxon>
        <taxon>Arthropoda</taxon>
        <taxon>Hexapoda</taxon>
        <taxon>Insecta</taxon>
        <taxon>Pterygota</taxon>
        <taxon>Neoptera</taxon>
        <taxon>Endopterygota</taxon>
        <taxon>Hymenoptera</taxon>
        <taxon>Apocrita</taxon>
        <taxon>Aculeata</taxon>
        <taxon>Formicoidea</taxon>
        <taxon>Formicidae</taxon>
        <taxon>Myrmicinae</taxon>
        <taxon>Atta</taxon>
    </lineage>
</organism>
<evidence type="ECO:0000313" key="2">
    <source>
        <dbReference type="Proteomes" id="UP000078540"/>
    </source>
</evidence>
<accession>A0A195AXY3</accession>
<dbReference type="EMBL" id="KQ976716">
    <property type="protein sequence ID" value="KYM76902.1"/>
    <property type="molecule type" value="Genomic_DNA"/>
</dbReference>
<proteinExistence type="predicted"/>
<dbReference type="AlphaFoldDB" id="A0A195AXY3"/>